<keyword evidence="1" id="KW-0969">Cilium</keyword>
<keyword evidence="1" id="KW-0808">Transferase</keyword>
<evidence type="ECO:0000313" key="2">
    <source>
        <dbReference type="Proteomes" id="UP000319576"/>
    </source>
</evidence>
<gene>
    <name evidence="1" type="ORF">ETAA1_10040</name>
</gene>
<dbReference type="KEGG" id="uli:ETAA1_10040"/>
<dbReference type="Pfam" id="PF03692">
    <property type="entry name" value="CxxCxxCC"/>
    <property type="match status" value="1"/>
</dbReference>
<keyword evidence="2" id="KW-1185">Reference proteome</keyword>
<accession>A0A517XNL8</accession>
<dbReference type="OrthoDB" id="9810361at2"/>
<dbReference type="InterPro" id="IPR005358">
    <property type="entry name" value="Puta_zinc/iron-chelating_dom"/>
</dbReference>
<evidence type="ECO:0000313" key="1">
    <source>
        <dbReference type="EMBL" id="QDU19100.1"/>
    </source>
</evidence>
<dbReference type="RefSeq" id="WP_145234839.1">
    <property type="nucleotide sequence ID" value="NZ_CP036273.1"/>
</dbReference>
<keyword evidence="1" id="KW-0966">Cell projection</keyword>
<dbReference type="AlphaFoldDB" id="A0A517XNL8"/>
<dbReference type="Proteomes" id="UP000319576">
    <property type="component" value="Chromosome"/>
</dbReference>
<sequence length="411" mass="44765">MALLVRSLPVAQNWDCRGCAACCRSYSIPVSADERKRIEAQNWDLGTSLFDARGTTLNHRPDGACVFLGDDDRCRIHAKFGAAAKPLACRVYPFLLVPAGDHWRVGLRYACPSAAANDGRPLDQHLAEVREYAAQLEENEPAARTQPPPPLRAGTVVPWDDVLRIAGVVAKMLGEADVPMERRWRNVLTLAALADGLKFDGKKPVTGGRLSELFHVLSETAADETPPADQVSRPGRAGRLVFRQVLAVYARKDHGAERGTAQRSALGRVAAAVRFARGSGVVPKLHAALPTVPFAAGEEPFGPLPDESAALLTRYFRLKVQSLQFCGPTNFGVPFWEGLRSLALTFPVAMWLARVFAAGGEAKPAAVLRAVRVTDDNFGFNRLLGMGRQKFALRLLAARDDLPRLTAWYGQ</sequence>
<organism evidence="1 2">
    <name type="scientific">Urbifossiella limnaea</name>
    <dbReference type="NCBI Taxonomy" id="2528023"/>
    <lineage>
        <taxon>Bacteria</taxon>
        <taxon>Pseudomonadati</taxon>
        <taxon>Planctomycetota</taxon>
        <taxon>Planctomycetia</taxon>
        <taxon>Gemmatales</taxon>
        <taxon>Gemmataceae</taxon>
        <taxon>Urbifossiella</taxon>
    </lineage>
</organism>
<keyword evidence="1" id="KW-0282">Flagellum</keyword>
<keyword evidence="1" id="KW-0489">Methyltransferase</keyword>
<dbReference type="GO" id="GO:0032259">
    <property type="term" value="P:methylation"/>
    <property type="evidence" value="ECO:0007669"/>
    <property type="project" value="UniProtKB-KW"/>
</dbReference>
<dbReference type="GO" id="GO:0008168">
    <property type="term" value="F:methyltransferase activity"/>
    <property type="evidence" value="ECO:0007669"/>
    <property type="project" value="UniProtKB-KW"/>
</dbReference>
<proteinExistence type="predicted"/>
<dbReference type="EMBL" id="CP036273">
    <property type="protein sequence ID" value="QDU19100.1"/>
    <property type="molecule type" value="Genomic_DNA"/>
</dbReference>
<protein>
    <submittedName>
        <fullName evidence="1">Flagellin N-methylase</fullName>
    </submittedName>
</protein>
<reference evidence="1 2" key="1">
    <citation type="submission" date="2019-02" db="EMBL/GenBank/DDBJ databases">
        <title>Deep-cultivation of Planctomycetes and their phenomic and genomic characterization uncovers novel biology.</title>
        <authorList>
            <person name="Wiegand S."/>
            <person name="Jogler M."/>
            <person name="Boedeker C."/>
            <person name="Pinto D."/>
            <person name="Vollmers J."/>
            <person name="Rivas-Marin E."/>
            <person name="Kohn T."/>
            <person name="Peeters S.H."/>
            <person name="Heuer A."/>
            <person name="Rast P."/>
            <person name="Oberbeckmann S."/>
            <person name="Bunk B."/>
            <person name="Jeske O."/>
            <person name="Meyerdierks A."/>
            <person name="Storesund J.E."/>
            <person name="Kallscheuer N."/>
            <person name="Luecker S."/>
            <person name="Lage O.M."/>
            <person name="Pohl T."/>
            <person name="Merkel B.J."/>
            <person name="Hornburger P."/>
            <person name="Mueller R.-W."/>
            <person name="Bruemmer F."/>
            <person name="Labrenz M."/>
            <person name="Spormann A.M."/>
            <person name="Op den Camp H."/>
            <person name="Overmann J."/>
            <person name="Amann R."/>
            <person name="Jetten M.S.M."/>
            <person name="Mascher T."/>
            <person name="Medema M.H."/>
            <person name="Devos D.P."/>
            <person name="Kaster A.-K."/>
            <person name="Ovreas L."/>
            <person name="Rohde M."/>
            <person name="Galperin M.Y."/>
            <person name="Jogler C."/>
        </authorList>
    </citation>
    <scope>NUCLEOTIDE SEQUENCE [LARGE SCALE GENOMIC DNA]</scope>
    <source>
        <strain evidence="1 2">ETA_A1</strain>
    </source>
</reference>
<name>A0A517XNL8_9BACT</name>